<feature type="region of interest" description="Disordered" evidence="10">
    <location>
        <begin position="156"/>
        <end position="217"/>
    </location>
</feature>
<dbReference type="PIRSF" id="PIRSF003095">
    <property type="entry name" value="Trigger_factor"/>
    <property type="match status" value="1"/>
</dbReference>
<evidence type="ECO:0000256" key="9">
    <source>
        <dbReference type="ARBA" id="ARBA00029986"/>
    </source>
</evidence>
<evidence type="ECO:0000256" key="7">
    <source>
        <dbReference type="ARBA" id="ARBA00023186"/>
    </source>
</evidence>
<dbReference type="Gene3D" id="3.30.70.1050">
    <property type="entry name" value="Trigger factor ribosome-binding domain"/>
    <property type="match status" value="1"/>
</dbReference>
<organism evidence="13 14">
    <name type="scientific">Candidatus Daviesbacteria bacterium GW2011_GWA1_36_8</name>
    <dbReference type="NCBI Taxonomy" id="1618417"/>
    <lineage>
        <taxon>Bacteria</taxon>
        <taxon>Candidatus Daviesiibacteriota</taxon>
    </lineage>
</organism>
<dbReference type="AlphaFoldDB" id="A0A0G0F6X9"/>
<evidence type="ECO:0000256" key="4">
    <source>
        <dbReference type="ARBA" id="ARBA00013194"/>
    </source>
</evidence>
<dbReference type="GO" id="GO:0043022">
    <property type="term" value="F:ribosome binding"/>
    <property type="evidence" value="ECO:0007669"/>
    <property type="project" value="TreeGrafter"/>
</dbReference>
<dbReference type="InterPro" id="IPR027304">
    <property type="entry name" value="Trigger_fact/SurA_dom_sf"/>
</dbReference>
<dbReference type="InterPro" id="IPR008881">
    <property type="entry name" value="Trigger_fac_ribosome-bd_bac"/>
</dbReference>
<dbReference type="PANTHER" id="PTHR30560:SF3">
    <property type="entry name" value="TRIGGER FACTOR-LIKE PROTEIN TIG, CHLOROPLASTIC"/>
    <property type="match status" value="1"/>
</dbReference>
<feature type="compositionally biased region" description="Low complexity" evidence="10">
    <location>
        <begin position="204"/>
        <end position="217"/>
    </location>
</feature>
<dbReference type="GO" id="GO:0044183">
    <property type="term" value="F:protein folding chaperone"/>
    <property type="evidence" value="ECO:0007669"/>
    <property type="project" value="TreeGrafter"/>
</dbReference>
<comment type="caution">
    <text evidence="13">The sequence shown here is derived from an EMBL/GenBank/DDBJ whole genome shotgun (WGS) entry which is preliminary data.</text>
</comment>
<dbReference type="InterPro" id="IPR008880">
    <property type="entry name" value="Trigger_fac_C"/>
</dbReference>
<keyword evidence="6" id="KW-0697">Rotamase</keyword>
<dbReference type="GO" id="GO:0051083">
    <property type="term" value="P:'de novo' cotranslational protein folding"/>
    <property type="evidence" value="ECO:0007669"/>
    <property type="project" value="TreeGrafter"/>
</dbReference>
<accession>A0A0G0F6X9</accession>
<dbReference type="Gene3D" id="1.10.3120.10">
    <property type="entry name" value="Trigger factor, C-terminal domain"/>
    <property type="match status" value="1"/>
</dbReference>
<evidence type="ECO:0000256" key="10">
    <source>
        <dbReference type="SAM" id="MobiDB-lite"/>
    </source>
</evidence>
<feature type="compositionally biased region" description="Low complexity" evidence="10">
    <location>
        <begin position="156"/>
        <end position="173"/>
    </location>
</feature>
<dbReference type="InterPro" id="IPR037041">
    <property type="entry name" value="Trigger_fac_C_sf"/>
</dbReference>
<dbReference type="SUPFAM" id="SSF102735">
    <property type="entry name" value="Trigger factor ribosome-binding domain"/>
    <property type="match status" value="1"/>
</dbReference>
<evidence type="ECO:0000256" key="1">
    <source>
        <dbReference type="ARBA" id="ARBA00000971"/>
    </source>
</evidence>
<feature type="domain" description="Trigger factor ribosome-binding bacterial" evidence="11">
    <location>
        <begin position="6"/>
        <end position="146"/>
    </location>
</feature>
<evidence type="ECO:0000256" key="3">
    <source>
        <dbReference type="ARBA" id="ARBA00005464"/>
    </source>
</evidence>
<dbReference type="EMBL" id="LBSJ01000025">
    <property type="protein sequence ID" value="KKQ14983.1"/>
    <property type="molecule type" value="Genomic_DNA"/>
</dbReference>
<evidence type="ECO:0000256" key="8">
    <source>
        <dbReference type="ARBA" id="ARBA00023235"/>
    </source>
</evidence>
<keyword evidence="7" id="KW-0143">Chaperone</keyword>
<dbReference type="InterPro" id="IPR005215">
    <property type="entry name" value="Trig_fac"/>
</dbReference>
<gene>
    <name evidence="13" type="ORF">US28_C0025G0006</name>
</gene>
<dbReference type="Proteomes" id="UP000034448">
    <property type="component" value="Unassembled WGS sequence"/>
</dbReference>
<dbReference type="InterPro" id="IPR036611">
    <property type="entry name" value="Trigger_fac_ribosome-bd_sf"/>
</dbReference>
<dbReference type="GO" id="GO:0003755">
    <property type="term" value="F:peptidyl-prolyl cis-trans isomerase activity"/>
    <property type="evidence" value="ECO:0007669"/>
    <property type="project" value="UniProtKB-KW"/>
</dbReference>
<evidence type="ECO:0000313" key="14">
    <source>
        <dbReference type="Proteomes" id="UP000034448"/>
    </source>
</evidence>
<evidence type="ECO:0000256" key="2">
    <source>
        <dbReference type="ARBA" id="ARBA00004496"/>
    </source>
</evidence>
<comment type="similarity">
    <text evidence="3">Belongs to the FKBP-type PPIase family. Tig subfamily.</text>
</comment>
<dbReference type="EC" id="5.2.1.8" evidence="4"/>
<protein>
    <recommendedName>
        <fullName evidence="5">Trigger factor</fullName>
        <ecNumber evidence="4">5.2.1.8</ecNumber>
    </recommendedName>
    <alternativeName>
        <fullName evidence="9">PPIase</fullName>
    </alternativeName>
</protein>
<dbReference type="Pfam" id="PF05697">
    <property type="entry name" value="Trigger_N"/>
    <property type="match status" value="1"/>
</dbReference>
<dbReference type="Pfam" id="PF05698">
    <property type="entry name" value="Trigger_C"/>
    <property type="match status" value="1"/>
</dbReference>
<evidence type="ECO:0000313" key="13">
    <source>
        <dbReference type="EMBL" id="KKQ14983.1"/>
    </source>
</evidence>
<feature type="domain" description="Trigger factor C-terminal" evidence="12">
    <location>
        <begin position="229"/>
        <end position="383"/>
    </location>
</feature>
<feature type="compositionally biased region" description="Polar residues" evidence="10">
    <location>
        <begin position="174"/>
        <end position="190"/>
    </location>
</feature>
<proteinExistence type="inferred from homology"/>
<evidence type="ECO:0000256" key="6">
    <source>
        <dbReference type="ARBA" id="ARBA00023110"/>
    </source>
</evidence>
<dbReference type="PANTHER" id="PTHR30560">
    <property type="entry name" value="TRIGGER FACTOR CHAPERONE AND PEPTIDYL-PROLYL CIS/TRANS ISOMERASE"/>
    <property type="match status" value="1"/>
</dbReference>
<comment type="subcellular location">
    <subcellularLocation>
        <location evidence="2">Cytoplasm</location>
    </subcellularLocation>
</comment>
<evidence type="ECO:0000256" key="5">
    <source>
        <dbReference type="ARBA" id="ARBA00016902"/>
    </source>
</evidence>
<dbReference type="GO" id="GO:0005737">
    <property type="term" value="C:cytoplasm"/>
    <property type="evidence" value="ECO:0007669"/>
    <property type="project" value="UniProtKB-SubCell"/>
</dbReference>
<dbReference type="GO" id="GO:0043335">
    <property type="term" value="P:protein unfolding"/>
    <property type="evidence" value="ECO:0007669"/>
    <property type="project" value="TreeGrafter"/>
</dbReference>
<name>A0A0G0F6X9_9BACT</name>
<comment type="catalytic activity">
    <reaction evidence="1">
        <text>[protein]-peptidylproline (omega=180) = [protein]-peptidylproline (omega=0)</text>
        <dbReference type="Rhea" id="RHEA:16237"/>
        <dbReference type="Rhea" id="RHEA-COMP:10747"/>
        <dbReference type="Rhea" id="RHEA-COMP:10748"/>
        <dbReference type="ChEBI" id="CHEBI:83833"/>
        <dbReference type="ChEBI" id="CHEBI:83834"/>
        <dbReference type="EC" id="5.2.1.8"/>
    </reaction>
</comment>
<sequence length="387" mass="43062">MAVTKNIIKQPKAQVQVQVTMPWADVEPKWNETLQKMSAEVELAGFRKGTAPLNMVEQQLSTRLSDEVVKVIMPQALIEALQGTNIVPIDYPKYQSIQFQKGTDLVFTALLTERPAVTVGEYKTIKVARPAQKTITDEEVAKVIDDIFKRWKLRQPQTPTPAQSTPVPAAPQSGGSLSFNAPADTTQPASPDSLREASSGQGGPQATPAQAAASQAPDDNFAKAVGANSLEDLKTKIKTDLENEAKYNNELDYEEAILQEVEKITTVDIPDILVSDELSRMMLSLQRNVTDRGLLLDEYLKSQGKTQESLKNEWRPQAEKNVRMELGLSEVARAENVNITDQELQAEIDKIQDNRVKSQFNSQEPRLHLRHALRQTKTLNLLKTLVK</sequence>
<evidence type="ECO:0000259" key="12">
    <source>
        <dbReference type="Pfam" id="PF05698"/>
    </source>
</evidence>
<reference evidence="13 14" key="1">
    <citation type="journal article" date="2015" name="Nature">
        <title>rRNA introns, odd ribosomes, and small enigmatic genomes across a large radiation of phyla.</title>
        <authorList>
            <person name="Brown C.T."/>
            <person name="Hug L.A."/>
            <person name="Thomas B.C."/>
            <person name="Sharon I."/>
            <person name="Castelle C.J."/>
            <person name="Singh A."/>
            <person name="Wilkins M.J."/>
            <person name="Williams K.H."/>
            <person name="Banfield J.F."/>
        </authorList>
    </citation>
    <scope>NUCLEOTIDE SEQUENCE [LARGE SCALE GENOMIC DNA]</scope>
</reference>
<dbReference type="SUPFAM" id="SSF109998">
    <property type="entry name" value="Triger factor/SurA peptide-binding domain-like"/>
    <property type="match status" value="1"/>
</dbReference>
<dbReference type="GO" id="GO:0015031">
    <property type="term" value="P:protein transport"/>
    <property type="evidence" value="ECO:0007669"/>
    <property type="project" value="InterPro"/>
</dbReference>
<evidence type="ECO:0000259" key="11">
    <source>
        <dbReference type="Pfam" id="PF05697"/>
    </source>
</evidence>
<keyword evidence="8" id="KW-0413">Isomerase</keyword>